<dbReference type="EMBL" id="JAOPJF010000055">
    <property type="protein sequence ID" value="KAK1142031.1"/>
    <property type="molecule type" value="Genomic_DNA"/>
</dbReference>
<dbReference type="Proteomes" id="UP001177260">
    <property type="component" value="Unassembled WGS sequence"/>
</dbReference>
<accession>A0ACC3AW44</accession>
<gene>
    <name evidence="1" type="ORF">N8T08_008237</name>
</gene>
<organism evidence="1 2">
    <name type="scientific">Aspergillus melleus</name>
    <dbReference type="NCBI Taxonomy" id="138277"/>
    <lineage>
        <taxon>Eukaryota</taxon>
        <taxon>Fungi</taxon>
        <taxon>Dikarya</taxon>
        <taxon>Ascomycota</taxon>
        <taxon>Pezizomycotina</taxon>
        <taxon>Eurotiomycetes</taxon>
        <taxon>Eurotiomycetidae</taxon>
        <taxon>Eurotiales</taxon>
        <taxon>Aspergillaceae</taxon>
        <taxon>Aspergillus</taxon>
        <taxon>Aspergillus subgen. Circumdati</taxon>
    </lineage>
</organism>
<name>A0ACC3AW44_9EURO</name>
<evidence type="ECO:0000313" key="2">
    <source>
        <dbReference type="Proteomes" id="UP001177260"/>
    </source>
</evidence>
<keyword evidence="2" id="KW-1185">Reference proteome</keyword>
<evidence type="ECO:0000313" key="1">
    <source>
        <dbReference type="EMBL" id="KAK1142031.1"/>
    </source>
</evidence>
<sequence length="393" mass="41531">MSTSISSMQNPSCLLYGAGDCRYEDRPIPSIEDPNDVIIRIAYTGVCGSDVSFWVHGGIKRQITPDNPVVMGHEASGTVHAIGSSISHLQPGDPVAIEPGYPCRRCELCKAGRYNLCPGMKFAAVPSSCHGTLTRFFKIPGDYCHSLVPAASASGSGSGPVDTAPKSGLGLDEAVLMEPLAVAIHSVRSVGVTLGSRVVVFGAGTVGLLCASVAREFAAKQIIVVDVKAQKLEFAESVIPNPHVTFGTYTPSATLSAEENASKILEQFDPASQDAGGSGIPGFDVAIEATGAEPCVQMGVHVLRAGGAYIQTGNGKRKMEFPIATMAEKEITVQGCFRYGPGDFQLGVRMASEGRIQVKRFITKVVPFERAVEAWETTRRGEGIKTLIQGVED</sequence>
<comment type="caution">
    <text evidence="1">The sequence shown here is derived from an EMBL/GenBank/DDBJ whole genome shotgun (WGS) entry which is preliminary data.</text>
</comment>
<protein>
    <submittedName>
        <fullName evidence="1">Uncharacterized protein</fullName>
    </submittedName>
</protein>
<proteinExistence type="predicted"/>
<reference evidence="1 2" key="1">
    <citation type="journal article" date="2023" name="ACS Omega">
        <title>Identification of the Neoaspergillic Acid Biosynthesis Gene Cluster by Establishing an In Vitro CRISPR-Ribonucleoprotein Genetic System in Aspergillus melleus.</title>
        <authorList>
            <person name="Yuan B."/>
            <person name="Grau M.F."/>
            <person name="Murata R.M."/>
            <person name="Torok T."/>
            <person name="Venkateswaran K."/>
            <person name="Stajich J.E."/>
            <person name="Wang C.C.C."/>
        </authorList>
    </citation>
    <scope>NUCLEOTIDE SEQUENCE [LARGE SCALE GENOMIC DNA]</scope>
    <source>
        <strain evidence="1 2">IMV 1140</strain>
    </source>
</reference>